<comment type="caution">
    <text evidence="7">The sequence shown here is derived from an EMBL/GenBank/DDBJ whole genome shotgun (WGS) entry which is preliminary data.</text>
</comment>
<dbReference type="Gene3D" id="1.10.10.10">
    <property type="entry name" value="Winged helix-like DNA-binding domain superfamily/Winged helix DNA-binding domain"/>
    <property type="match status" value="1"/>
</dbReference>
<dbReference type="PANTHER" id="PTHR30346:SF26">
    <property type="entry name" value="HYDROGEN PEROXIDE-INDUCIBLE GENES ACTIVATOR"/>
    <property type="match status" value="1"/>
</dbReference>
<dbReference type="InterPro" id="IPR036390">
    <property type="entry name" value="WH_DNA-bd_sf"/>
</dbReference>
<evidence type="ECO:0000313" key="8">
    <source>
        <dbReference type="Proteomes" id="UP000196655"/>
    </source>
</evidence>
<evidence type="ECO:0000256" key="2">
    <source>
        <dbReference type="ARBA" id="ARBA00023015"/>
    </source>
</evidence>
<dbReference type="InterPro" id="IPR036388">
    <property type="entry name" value="WH-like_DNA-bd_sf"/>
</dbReference>
<evidence type="ECO:0000313" key="7">
    <source>
        <dbReference type="EMBL" id="OWJ66009.1"/>
    </source>
</evidence>
<protein>
    <submittedName>
        <fullName evidence="7">LysR family transcriptional regulator</fullName>
    </submittedName>
</protein>
<dbReference type="SUPFAM" id="SSF46785">
    <property type="entry name" value="Winged helix' DNA-binding domain"/>
    <property type="match status" value="1"/>
</dbReference>
<proteinExistence type="inferred from homology"/>
<dbReference type="Pfam" id="PF03466">
    <property type="entry name" value="LysR_substrate"/>
    <property type="match status" value="1"/>
</dbReference>
<comment type="similarity">
    <text evidence="1">Belongs to the LysR transcriptional regulatory family.</text>
</comment>
<accession>A0A211ZL62</accession>
<keyword evidence="5" id="KW-0804">Transcription</keyword>
<organism evidence="7 8">
    <name type="scientific">Inquilinus limosus</name>
    <dbReference type="NCBI Taxonomy" id="171674"/>
    <lineage>
        <taxon>Bacteria</taxon>
        <taxon>Pseudomonadati</taxon>
        <taxon>Pseudomonadota</taxon>
        <taxon>Alphaproteobacteria</taxon>
        <taxon>Rhodospirillales</taxon>
        <taxon>Rhodospirillaceae</taxon>
        <taxon>Inquilinus</taxon>
    </lineage>
</organism>
<dbReference type="SUPFAM" id="SSF53850">
    <property type="entry name" value="Periplasmic binding protein-like II"/>
    <property type="match status" value="1"/>
</dbReference>
<gene>
    <name evidence="7" type="ORF">BWR60_16425</name>
</gene>
<dbReference type="STRING" id="1122125.GCA_000423185_05270"/>
<reference evidence="8" key="1">
    <citation type="submission" date="2017-05" db="EMBL/GenBank/DDBJ databases">
        <authorList>
            <person name="Macchi M."/>
            <person name="Festa S."/>
            <person name="Coppotelli B.M."/>
            <person name="Morelli I.S."/>
        </authorList>
    </citation>
    <scope>NUCLEOTIDE SEQUENCE [LARGE SCALE GENOMIC DNA]</scope>
    <source>
        <strain evidence="8">I</strain>
    </source>
</reference>
<dbReference type="Pfam" id="PF00126">
    <property type="entry name" value="HTH_1"/>
    <property type="match status" value="1"/>
</dbReference>
<dbReference type="PANTHER" id="PTHR30346">
    <property type="entry name" value="TRANSCRIPTIONAL DUAL REGULATOR HCAR-RELATED"/>
    <property type="match status" value="1"/>
</dbReference>
<dbReference type="RefSeq" id="WP_088152106.1">
    <property type="nucleotide sequence ID" value="NZ_NHON01000029.1"/>
</dbReference>
<keyword evidence="4" id="KW-0010">Activator</keyword>
<evidence type="ECO:0000256" key="5">
    <source>
        <dbReference type="ARBA" id="ARBA00023163"/>
    </source>
</evidence>
<dbReference type="CDD" id="cd08411">
    <property type="entry name" value="PBP2_OxyR"/>
    <property type="match status" value="1"/>
</dbReference>
<evidence type="ECO:0000259" key="6">
    <source>
        <dbReference type="PROSITE" id="PS50931"/>
    </source>
</evidence>
<evidence type="ECO:0000256" key="4">
    <source>
        <dbReference type="ARBA" id="ARBA00023159"/>
    </source>
</evidence>
<dbReference type="InterPro" id="IPR005119">
    <property type="entry name" value="LysR_subst-bd"/>
</dbReference>
<dbReference type="OrthoDB" id="9775392at2"/>
<dbReference type="EMBL" id="NHON01000029">
    <property type="protein sequence ID" value="OWJ66009.1"/>
    <property type="molecule type" value="Genomic_DNA"/>
</dbReference>
<dbReference type="Proteomes" id="UP000196655">
    <property type="component" value="Unassembled WGS sequence"/>
</dbReference>
<dbReference type="GO" id="GO:0003677">
    <property type="term" value="F:DNA binding"/>
    <property type="evidence" value="ECO:0007669"/>
    <property type="project" value="UniProtKB-KW"/>
</dbReference>
<sequence length="324" mass="35586">MNQPITLRQLRYVVAVADTRHFGRAAAACHVSQPSLSAQVQALEEMLGGPLFERSKRRIILTPLGEAVVARARRILAETQDLLLAARDQAAPLAGDFRLGVIPTLGPYLLPRLMRTLRRTYPDLRLYLREDLTDRLVERLRRGELEAALLALPVEDSKLDSLPVFDEPFLLAVPTGHRLARANRVAPADLADEHLLLLEDGHCLRDQALEVCRSAARTQEDAFGATSLSTLREMVAGRIGITLLPALACTAPTVADGDIALRPFDAPQPSRRIGLVWRRGAARRSEIEMLAEFLRQHLPEGAVAIPPEDLSEMAGAVPKRRAAG</sequence>
<dbReference type="InterPro" id="IPR000847">
    <property type="entry name" value="LysR_HTH_N"/>
</dbReference>
<evidence type="ECO:0000256" key="1">
    <source>
        <dbReference type="ARBA" id="ARBA00009437"/>
    </source>
</evidence>
<evidence type="ECO:0000256" key="3">
    <source>
        <dbReference type="ARBA" id="ARBA00023125"/>
    </source>
</evidence>
<feature type="domain" description="HTH lysR-type" evidence="6">
    <location>
        <begin position="5"/>
        <end position="62"/>
    </location>
</feature>
<dbReference type="FunFam" id="1.10.10.10:FF:000001">
    <property type="entry name" value="LysR family transcriptional regulator"/>
    <property type="match status" value="1"/>
</dbReference>
<dbReference type="AlphaFoldDB" id="A0A211ZL62"/>
<dbReference type="GO" id="GO:0032993">
    <property type="term" value="C:protein-DNA complex"/>
    <property type="evidence" value="ECO:0007669"/>
    <property type="project" value="TreeGrafter"/>
</dbReference>
<keyword evidence="2" id="KW-0805">Transcription regulation</keyword>
<dbReference type="Gene3D" id="3.40.190.10">
    <property type="entry name" value="Periplasmic binding protein-like II"/>
    <property type="match status" value="2"/>
</dbReference>
<dbReference type="GO" id="GO:0003700">
    <property type="term" value="F:DNA-binding transcription factor activity"/>
    <property type="evidence" value="ECO:0007669"/>
    <property type="project" value="InterPro"/>
</dbReference>
<name>A0A211ZL62_9PROT</name>
<dbReference type="PRINTS" id="PR00039">
    <property type="entry name" value="HTHLYSR"/>
</dbReference>
<dbReference type="PROSITE" id="PS50931">
    <property type="entry name" value="HTH_LYSR"/>
    <property type="match status" value="1"/>
</dbReference>
<keyword evidence="8" id="KW-1185">Reference proteome</keyword>
<keyword evidence="3" id="KW-0238">DNA-binding</keyword>